<dbReference type="RefSeq" id="WP_149637347.1">
    <property type="nucleotide sequence ID" value="NZ_VNIP01000013.1"/>
</dbReference>
<dbReference type="EMBL" id="VNIP01000013">
    <property type="protein sequence ID" value="KAA1177227.1"/>
    <property type="molecule type" value="Genomic_DNA"/>
</dbReference>
<gene>
    <name evidence="1" type="ORF">FP026_25370</name>
</gene>
<sequence>MGFDVSFAKSRFPLRADVIDMLARRSESFRELCNDFAIADQLRQAWQGSSEPGDAQRHAELVELVDSLRAEIAEAVDNASVFPFRRKRSHPSQA</sequence>
<proteinExistence type="predicted"/>
<dbReference type="Proteomes" id="UP000323608">
    <property type="component" value="Unassembled WGS sequence"/>
</dbReference>
<dbReference type="AlphaFoldDB" id="A0A5B0VRI5"/>
<evidence type="ECO:0000313" key="1">
    <source>
        <dbReference type="EMBL" id="KAA1177227.1"/>
    </source>
</evidence>
<name>A0A5B0VRI5_RHITR</name>
<accession>A0A5B0VRI5</accession>
<evidence type="ECO:0000313" key="2">
    <source>
        <dbReference type="Proteomes" id="UP000323608"/>
    </source>
</evidence>
<comment type="caution">
    <text evidence="1">The sequence shown here is derived from an EMBL/GenBank/DDBJ whole genome shotgun (WGS) entry which is preliminary data.</text>
</comment>
<dbReference type="OrthoDB" id="8162522at2"/>
<organism evidence="1 2">
    <name type="scientific">Rhizobium tropici</name>
    <dbReference type="NCBI Taxonomy" id="398"/>
    <lineage>
        <taxon>Bacteria</taxon>
        <taxon>Pseudomonadati</taxon>
        <taxon>Pseudomonadota</taxon>
        <taxon>Alphaproteobacteria</taxon>
        <taxon>Hyphomicrobiales</taxon>
        <taxon>Rhizobiaceae</taxon>
        <taxon>Rhizobium/Agrobacterium group</taxon>
        <taxon>Rhizobium</taxon>
    </lineage>
</organism>
<protein>
    <submittedName>
        <fullName evidence="1">Uncharacterized protein</fullName>
    </submittedName>
</protein>
<reference evidence="1 2" key="1">
    <citation type="submission" date="2019-07" db="EMBL/GenBank/DDBJ databases">
        <title>The Draft Genome Sequence of Rhizobium tropici SARCC-755 Associated with Superior Nodulation on Pigeonpea (Cajanus cajan (L.) Millsp.).</title>
        <authorList>
            <person name="Bopape F.L."/>
            <person name="Hassen A.I."/>
            <person name="Swanevelder Z.H."/>
            <person name="Gwata E.T."/>
        </authorList>
    </citation>
    <scope>NUCLEOTIDE SEQUENCE [LARGE SCALE GENOMIC DNA]</scope>
    <source>
        <strain evidence="1 2">SARCC-755</strain>
    </source>
</reference>